<reference evidence="5" key="1">
    <citation type="submission" date="2018-03" db="EMBL/GenBank/DDBJ databases">
        <title>Lachnoclostridium SNUG30370 gen.nov., sp.nov., isolated from human faeces.</title>
        <authorList>
            <person name="Seo B."/>
            <person name="Jeon K."/>
            <person name="Ko G."/>
        </authorList>
    </citation>
    <scope>NUCLEOTIDE SEQUENCE [LARGE SCALE GENOMIC DNA]</scope>
    <source>
        <strain evidence="5">SNUG30370</strain>
    </source>
</reference>
<dbReference type="PANTHER" id="PTHR30032">
    <property type="entry name" value="N-ACETYLMURAMOYL-L-ALANINE AMIDASE-RELATED"/>
    <property type="match status" value="1"/>
</dbReference>
<comment type="caution">
    <text evidence="4">The sequence shown here is derived from an EMBL/GenBank/DDBJ whole genome shotgun (WGS) entry which is preliminary data.</text>
</comment>
<evidence type="ECO:0000313" key="4">
    <source>
        <dbReference type="EMBL" id="PST38289.1"/>
    </source>
</evidence>
<keyword evidence="5" id="KW-1185">Reference proteome</keyword>
<dbReference type="RefSeq" id="WP_106988558.1">
    <property type="nucleotide sequence ID" value="NZ_DAWBWI010000029.1"/>
</dbReference>
<dbReference type="InterPro" id="IPR013693">
    <property type="entry name" value="SpoIID/LytB_N"/>
</dbReference>
<reference evidence="4" key="2">
    <citation type="journal article" date="2019" name="Int. J. Syst. Evol. Microbiol.">
        <title>Faecalibacillus intestinalis gen. nov., sp. nov. and Faecalibacillus faecis sp. nov., isolated from human faeces.</title>
        <authorList>
            <person name="Seo B."/>
            <person name="Jeon K."/>
            <person name="Baek I."/>
            <person name="Lee Y.M."/>
            <person name="Baek K."/>
            <person name="Ko G."/>
        </authorList>
    </citation>
    <scope>NUCLEOTIDE SEQUENCE</scope>
    <source>
        <strain evidence="4">SNUG30370</strain>
    </source>
</reference>
<dbReference type="Proteomes" id="UP000241201">
    <property type="component" value="Unassembled WGS sequence"/>
</dbReference>
<reference evidence="3" key="3">
    <citation type="submission" date="2021-10" db="EMBL/GenBank/DDBJ databases">
        <title>Collection of gut derived symbiotic bacterial strains cultured from healthy donors.</title>
        <authorList>
            <person name="Lin H."/>
            <person name="Littmann E."/>
            <person name="Kohout C."/>
            <person name="Pamer E.G."/>
        </authorList>
    </citation>
    <scope>NUCLEOTIDE SEQUENCE</scope>
    <source>
        <strain evidence="3">DFI.4.48</strain>
    </source>
</reference>
<dbReference type="InterPro" id="IPR014225">
    <property type="entry name" value="Spore_II_D_firmicutes"/>
</dbReference>
<accession>A0A2T3FSQ5</accession>
<dbReference type="PANTHER" id="PTHR30032:SF4">
    <property type="entry name" value="AMIDASE ENHANCER"/>
    <property type="match status" value="1"/>
</dbReference>
<evidence type="ECO:0000313" key="3">
    <source>
        <dbReference type="EMBL" id="MCB8611357.1"/>
    </source>
</evidence>
<keyword evidence="1" id="KW-1133">Transmembrane helix</keyword>
<feature type="transmembrane region" description="Helical" evidence="1">
    <location>
        <begin position="6"/>
        <end position="22"/>
    </location>
</feature>
<sequence length="295" mass="34062">MKTIFYKLILCLALFITLFFLYKPQINNKIYKGKEKDVYVSVEMNQEVHQILLDDYLLGVVAGEMPASFELEAIKAQVVASRTFVYSRLLSVDNTTNTQVYLDDEKMKVSWNEHYEEYKEKVKKAIKETKGEIITYQGECISALFYSSSNGKSENVENYFIGSAKPYLVSVDSHWDESYDPHFLKEKEFSKTSLKQMFNGSFNYQILSYYPSGRIQTIKINNQNYTGRQMREKLQLASSDFTIVEKSDSYVFKTKGSGHGVGLSQYGAQGMAKEGYDYQQILKHYYQGVEISKNN</sequence>
<dbReference type="Pfam" id="PF08486">
    <property type="entry name" value="SpoIID"/>
    <property type="match status" value="1"/>
</dbReference>
<dbReference type="GeneID" id="77471557"/>
<keyword evidence="1" id="KW-0472">Membrane</keyword>
<name>A0A2T3FSQ5_9FIRM</name>
<protein>
    <submittedName>
        <fullName evidence="4">Stage II sporulation protein D</fullName>
    </submittedName>
</protein>
<proteinExistence type="predicted"/>
<gene>
    <name evidence="4" type="primary">spoIID</name>
    <name evidence="4" type="ORF">C7U55_10700</name>
    <name evidence="3" type="ORF">LJD69_12220</name>
</gene>
<dbReference type="InterPro" id="IPR051922">
    <property type="entry name" value="Bact_Sporulation_Assoc"/>
</dbReference>
<dbReference type="InterPro" id="IPR013486">
    <property type="entry name" value="SpoIID/LytB"/>
</dbReference>
<dbReference type="GO" id="GO:0030435">
    <property type="term" value="P:sporulation resulting in formation of a cellular spore"/>
    <property type="evidence" value="ECO:0007669"/>
    <property type="project" value="InterPro"/>
</dbReference>
<dbReference type="EMBL" id="PYLP01000016">
    <property type="protein sequence ID" value="PST38289.1"/>
    <property type="molecule type" value="Genomic_DNA"/>
</dbReference>
<dbReference type="GO" id="GO:0030288">
    <property type="term" value="C:outer membrane-bounded periplasmic space"/>
    <property type="evidence" value="ECO:0007669"/>
    <property type="project" value="TreeGrafter"/>
</dbReference>
<evidence type="ECO:0000313" key="5">
    <source>
        <dbReference type="Proteomes" id="UP000241201"/>
    </source>
</evidence>
<dbReference type="EMBL" id="JAJDKZ010000050">
    <property type="protein sequence ID" value="MCB8611357.1"/>
    <property type="molecule type" value="Genomic_DNA"/>
</dbReference>
<feature type="domain" description="Sporulation stage II protein D amidase enhancer LytB N-terminal" evidence="2">
    <location>
        <begin position="46"/>
        <end position="136"/>
    </location>
</feature>
<dbReference type="AlphaFoldDB" id="A0A2T3FSQ5"/>
<keyword evidence="1" id="KW-0812">Transmembrane</keyword>
<dbReference type="NCBIfam" id="TIGR02669">
    <property type="entry name" value="SpoIID_LytB"/>
    <property type="match status" value="1"/>
</dbReference>
<organism evidence="4 5">
    <name type="scientific">Faecalibacillus faecis</name>
    <dbReference type="NCBI Taxonomy" id="1982628"/>
    <lineage>
        <taxon>Bacteria</taxon>
        <taxon>Bacillati</taxon>
        <taxon>Bacillota</taxon>
        <taxon>Erysipelotrichia</taxon>
        <taxon>Erysipelotrichales</taxon>
        <taxon>Coprobacillaceae</taxon>
        <taxon>Faecalibacillus</taxon>
    </lineage>
</organism>
<evidence type="ECO:0000259" key="2">
    <source>
        <dbReference type="Pfam" id="PF08486"/>
    </source>
</evidence>
<evidence type="ECO:0000256" key="1">
    <source>
        <dbReference type="SAM" id="Phobius"/>
    </source>
</evidence>
<dbReference type="Proteomes" id="UP001198439">
    <property type="component" value="Unassembled WGS sequence"/>
</dbReference>
<dbReference type="NCBIfam" id="TIGR02870">
    <property type="entry name" value="spore_II_D"/>
    <property type="match status" value="1"/>
</dbReference>